<accession>G8XGQ0</accession>
<dbReference type="KEGG" id="scy:SCATT_p15060"/>
<dbReference type="KEGG" id="sct:SCAT_p0237"/>
<feature type="signal peptide" evidence="3">
    <location>
        <begin position="1"/>
        <end position="36"/>
    </location>
</feature>
<evidence type="ECO:0000313" key="5">
    <source>
        <dbReference type="Proteomes" id="UP000007842"/>
    </source>
</evidence>
<feature type="chain" id="PRO_5003378897" evidence="3">
    <location>
        <begin position="37"/>
        <end position="290"/>
    </location>
</feature>
<protein>
    <submittedName>
        <fullName evidence="4">Uncharacterized protein</fullName>
    </submittedName>
</protein>
<dbReference type="Proteomes" id="UP000007842">
    <property type="component" value="Plasmid pSCATT"/>
</dbReference>
<keyword evidence="2" id="KW-0472">Membrane</keyword>
<reference evidence="5" key="1">
    <citation type="submission" date="2011-12" db="EMBL/GenBank/DDBJ databases">
        <title>Complete genome sequence of Streptomyces cattleya strain DSM 46488.</title>
        <authorList>
            <person name="Ou H.-Y."/>
            <person name="Li P."/>
            <person name="Zhao C."/>
            <person name="O'Hagan D."/>
            <person name="Deng Z."/>
        </authorList>
    </citation>
    <scope>NUCLEOTIDE SEQUENCE [LARGE SCALE GENOMIC DNA]</scope>
    <source>
        <strain evidence="5">ATCC 35852 / DSM 46488 / JCM 4925 / NBRC 14057 / NRRL 8057</strain>
        <plasmid evidence="5">Plasmid pSCATT</plasmid>
    </source>
</reference>
<geneLocation type="plasmid" evidence="4 5">
    <name>pSCATT</name>
</geneLocation>
<name>F8JKU6_STREN</name>
<keyword evidence="2" id="KW-0812">Transmembrane</keyword>
<evidence type="ECO:0000256" key="1">
    <source>
        <dbReference type="SAM" id="MobiDB-lite"/>
    </source>
</evidence>
<dbReference type="OrthoDB" id="3470164at2"/>
<dbReference type="HOGENOM" id="CLU_086950_0_0_11"/>
<dbReference type="AlphaFoldDB" id="F8JKU6"/>
<dbReference type="RefSeq" id="WP_014150692.1">
    <property type="nucleotide sequence ID" value="NC_016113.1"/>
</dbReference>
<sequence length="290" mass="29491">MTANDPTNRGRAVRRLGIPAAVALAVVLPAAGSALAAAAPSAPPARPSAADAAGATAVATGPATTARLAAFFAHLDARDAGRTGLVAHAEKAPGAASEAPRVTGPARAVYVLDPGFVAGRGSAPVARFAFWALRATSAHGKTASVWLDRDARSGSWHVMNMISGADETTYPGQAHGDLVFTEPQIDAWYKVHDGTVLPLNAPARDTVGAHGVTLAGYQHLVHAHYADKLPGTAYQRAGELGGFPTGHHPSAAPAPQDRTTAGATAVGGGLTAALGAAWLVRRRRRRTTAA</sequence>
<keyword evidence="3" id="KW-0732">Signal</keyword>
<keyword evidence="2" id="KW-1133">Transmembrane helix</keyword>
<dbReference type="PATRIC" id="fig|1003195.11.peg.223"/>
<feature type="transmembrane region" description="Helical" evidence="2">
    <location>
        <begin position="261"/>
        <end position="280"/>
    </location>
</feature>
<evidence type="ECO:0000256" key="3">
    <source>
        <dbReference type="SAM" id="SignalP"/>
    </source>
</evidence>
<organism evidence="4 5">
    <name type="scientific">Streptantibioticus cattleyicolor (strain ATCC 35852 / DSM 46488 / JCM 4925 / NBRC 14057 / NRRL 8057)</name>
    <name type="common">Streptomyces cattleya</name>
    <dbReference type="NCBI Taxonomy" id="1003195"/>
    <lineage>
        <taxon>Bacteria</taxon>
        <taxon>Bacillati</taxon>
        <taxon>Actinomycetota</taxon>
        <taxon>Actinomycetes</taxon>
        <taxon>Kitasatosporales</taxon>
        <taxon>Streptomycetaceae</taxon>
        <taxon>Streptantibioticus</taxon>
    </lineage>
</organism>
<keyword evidence="4" id="KW-0614">Plasmid</keyword>
<evidence type="ECO:0000256" key="2">
    <source>
        <dbReference type="SAM" id="Phobius"/>
    </source>
</evidence>
<dbReference type="EMBL" id="CP003229">
    <property type="protein sequence ID" value="AEW99699.1"/>
    <property type="molecule type" value="Genomic_DNA"/>
</dbReference>
<feature type="region of interest" description="Disordered" evidence="1">
    <location>
        <begin position="241"/>
        <end position="262"/>
    </location>
</feature>
<proteinExistence type="predicted"/>
<gene>
    <name evidence="4" type="ordered locus">SCATT_p15060</name>
</gene>
<accession>F8JKU6</accession>
<evidence type="ECO:0000313" key="4">
    <source>
        <dbReference type="EMBL" id="AEW99699.1"/>
    </source>
</evidence>
<keyword evidence="5" id="KW-1185">Reference proteome</keyword>